<dbReference type="EMBL" id="JWZX01002175">
    <property type="protein sequence ID" value="KOO30705.1"/>
    <property type="molecule type" value="Genomic_DNA"/>
</dbReference>
<dbReference type="AlphaFoldDB" id="A0A0M0JVX1"/>
<dbReference type="PANTHER" id="PTHR30024:SF47">
    <property type="entry name" value="TAURINE-BINDING PERIPLASMIC PROTEIN"/>
    <property type="match status" value="1"/>
</dbReference>
<dbReference type="OrthoDB" id="1363at2759"/>
<evidence type="ECO:0000313" key="5">
    <source>
        <dbReference type="EMBL" id="KOO30705.1"/>
    </source>
</evidence>
<evidence type="ECO:0000313" key="6">
    <source>
        <dbReference type="Proteomes" id="UP000037460"/>
    </source>
</evidence>
<protein>
    <submittedName>
        <fullName evidence="5">Uracil-DNA glycosylase</fullName>
    </submittedName>
</protein>
<dbReference type="Pfam" id="PF22384">
    <property type="entry name" value="PBP2_Ca3427_like"/>
    <property type="match status" value="1"/>
</dbReference>
<keyword evidence="6" id="KW-1185">Reference proteome</keyword>
<proteinExistence type="inferred from homology"/>
<evidence type="ECO:0000256" key="2">
    <source>
        <dbReference type="ARBA" id="ARBA00010742"/>
    </source>
</evidence>
<comment type="caution">
    <text evidence="5">The sequence shown here is derived from an EMBL/GenBank/DDBJ whole genome shotgun (WGS) entry which is preliminary data.</text>
</comment>
<keyword evidence="3" id="KW-0732">Signal</keyword>
<evidence type="ECO:0000256" key="1">
    <source>
        <dbReference type="ARBA" id="ARBA00004418"/>
    </source>
</evidence>
<comment type="similarity">
    <text evidence="2">Belongs to the bacterial solute-binding protein SsuA/TauA family.</text>
</comment>
<gene>
    <name evidence="5" type="ORF">Ctob_005883</name>
</gene>
<reference evidence="6" key="1">
    <citation type="journal article" date="2015" name="PLoS Genet.">
        <title>Genome Sequence and Transcriptome Analyses of Chrysochromulina tobin: Metabolic Tools for Enhanced Algal Fitness in the Prominent Order Prymnesiales (Haptophyceae).</title>
        <authorList>
            <person name="Hovde B.T."/>
            <person name="Deodato C.R."/>
            <person name="Hunsperger H.M."/>
            <person name="Ryken S.A."/>
            <person name="Yost W."/>
            <person name="Jha R.K."/>
            <person name="Patterson J."/>
            <person name="Monnat R.J. Jr."/>
            <person name="Barlow S.B."/>
            <person name="Starkenburg S.R."/>
            <person name="Cattolico R.A."/>
        </authorList>
    </citation>
    <scope>NUCLEOTIDE SEQUENCE</scope>
    <source>
        <strain evidence="6">CCMP291</strain>
    </source>
</reference>
<dbReference type="InterPro" id="IPR054364">
    <property type="entry name" value="Ca3427-like_PBP2"/>
</dbReference>
<evidence type="ECO:0000256" key="3">
    <source>
        <dbReference type="ARBA" id="ARBA00022729"/>
    </source>
</evidence>
<sequence length="313" mass="33964">MRPDMPWLKTLRRVGGHTLHRVRVGGVPEHFNSPWHTAAVKGLFDANGLQVEWTDFPGGTGAMTKALRAGEIDIALALTEGLVADMHRRNPQYKLLGTYVASPLTWGVHAAAKNSKLQCMADLGQSVRYAVSRMGSGSHLMACVDAHARGLDPSGLTLEIVGGLDGARDALLAGRADVFMWETFTAKFLVDAGDWKRIGEVPTPWPCFSIAATDEALESGGEQLLRLLEVVRQESADLLASPNCAKTIGLMYGQHEKDVVEWLKGVRWCCRPTVSHAIIKDVMRSLVDAAVLKPAELLPPSALLSSLTRDEVP</sequence>
<accession>A0A0M0JVX1</accession>
<evidence type="ECO:0000259" key="4">
    <source>
        <dbReference type="Pfam" id="PF22384"/>
    </source>
</evidence>
<feature type="domain" description="Ca3427-like PBP 2" evidence="4">
    <location>
        <begin position="106"/>
        <end position="201"/>
    </location>
</feature>
<name>A0A0M0JVX1_9EUKA</name>
<dbReference type="SUPFAM" id="SSF53850">
    <property type="entry name" value="Periplasmic binding protein-like II"/>
    <property type="match status" value="1"/>
</dbReference>
<organism evidence="5 6">
    <name type="scientific">Chrysochromulina tobinii</name>
    <dbReference type="NCBI Taxonomy" id="1460289"/>
    <lineage>
        <taxon>Eukaryota</taxon>
        <taxon>Haptista</taxon>
        <taxon>Haptophyta</taxon>
        <taxon>Prymnesiophyceae</taxon>
        <taxon>Prymnesiales</taxon>
        <taxon>Chrysochromulinaceae</taxon>
        <taxon>Chrysochromulina</taxon>
    </lineage>
</organism>
<dbReference type="PANTHER" id="PTHR30024">
    <property type="entry name" value="ALIPHATIC SULFONATES-BINDING PROTEIN-RELATED"/>
    <property type="match status" value="1"/>
</dbReference>
<dbReference type="Gene3D" id="3.40.190.10">
    <property type="entry name" value="Periplasmic binding protein-like II"/>
    <property type="match status" value="2"/>
</dbReference>
<dbReference type="Proteomes" id="UP000037460">
    <property type="component" value="Unassembled WGS sequence"/>
</dbReference>
<comment type="subcellular location">
    <subcellularLocation>
        <location evidence="1">Periplasm</location>
    </subcellularLocation>
</comment>